<comment type="pathway">
    <text evidence="1">Amino-acid degradation; L-proline degradation into L-glutamate; L-glutamate from L-proline: step 2/2.</text>
</comment>
<dbReference type="InterPro" id="IPR002872">
    <property type="entry name" value="Proline_DH_dom"/>
</dbReference>
<dbReference type="GO" id="GO:0004657">
    <property type="term" value="F:proline dehydrogenase activity"/>
    <property type="evidence" value="ECO:0007669"/>
    <property type="project" value="InterPro"/>
</dbReference>
<evidence type="ECO:0000313" key="12">
    <source>
        <dbReference type="EMBL" id="MCO6044999.1"/>
    </source>
</evidence>
<protein>
    <recommendedName>
        <fullName evidence="2">L-glutamate gamma-semialdehyde dehydrogenase</fullName>
        <ecNumber evidence="2">1.2.1.88</ecNumber>
    </recommendedName>
</protein>
<dbReference type="EMBL" id="JAMXLR010000051">
    <property type="protein sequence ID" value="MCO6044999.1"/>
    <property type="molecule type" value="Genomic_DNA"/>
</dbReference>
<feature type="domain" description="Proline dehydrogenase" evidence="11">
    <location>
        <begin position="167"/>
        <end position="468"/>
    </location>
</feature>
<gene>
    <name evidence="12" type="ORF">NG895_13905</name>
</gene>
<evidence type="ECO:0000256" key="9">
    <source>
        <dbReference type="SAM" id="MobiDB-lite"/>
    </source>
</evidence>
<dbReference type="InterPro" id="IPR050485">
    <property type="entry name" value="Proline_metab_enzyme"/>
</dbReference>
<reference evidence="12" key="1">
    <citation type="submission" date="2022-06" db="EMBL/GenBank/DDBJ databases">
        <title>Aeoliella straminimaris, a novel planctomycete from sediments.</title>
        <authorList>
            <person name="Vitorino I.R."/>
            <person name="Lage O.M."/>
        </authorList>
    </citation>
    <scope>NUCLEOTIDE SEQUENCE</scope>
    <source>
        <strain evidence="12">ICT_H6.2</strain>
    </source>
</reference>
<dbReference type="InterPro" id="IPR029041">
    <property type="entry name" value="FAD-linked_oxidoreductase-like"/>
</dbReference>
<dbReference type="SUPFAM" id="SSF53720">
    <property type="entry name" value="ALDH-like"/>
    <property type="match status" value="1"/>
</dbReference>
<dbReference type="InterPro" id="IPR016160">
    <property type="entry name" value="Ald_DH_CS_CYS"/>
</dbReference>
<evidence type="ECO:0000259" key="11">
    <source>
        <dbReference type="Pfam" id="PF01619"/>
    </source>
</evidence>
<keyword evidence="13" id="KW-1185">Reference proteome</keyword>
<dbReference type="AlphaFoldDB" id="A0A9X2JJH8"/>
<evidence type="ECO:0000256" key="7">
    <source>
        <dbReference type="PROSITE-ProRule" id="PRU10007"/>
    </source>
</evidence>
<proteinExistence type="inferred from homology"/>
<dbReference type="PIRSF" id="PIRSF000197">
    <property type="entry name" value="Bifunct_PutA"/>
    <property type="match status" value="1"/>
</dbReference>
<evidence type="ECO:0000256" key="2">
    <source>
        <dbReference type="ARBA" id="ARBA00012884"/>
    </source>
</evidence>
<dbReference type="PROSITE" id="PS00687">
    <property type="entry name" value="ALDEHYDE_DEHYDR_GLU"/>
    <property type="match status" value="1"/>
</dbReference>
<dbReference type="Pfam" id="PF01619">
    <property type="entry name" value="Pro_dh"/>
    <property type="match status" value="1"/>
</dbReference>
<keyword evidence="4" id="KW-0520">NAD</keyword>
<comment type="caution">
    <text evidence="12">The sequence shown here is derived from an EMBL/GenBank/DDBJ whole genome shotgun (WGS) entry which is preliminary data.</text>
</comment>
<keyword evidence="3 8" id="KW-0560">Oxidoreductase</keyword>
<evidence type="ECO:0000256" key="4">
    <source>
        <dbReference type="ARBA" id="ARBA00023027"/>
    </source>
</evidence>
<dbReference type="GO" id="GO:0010133">
    <property type="term" value="P:L-proline catabolic process to L-glutamate"/>
    <property type="evidence" value="ECO:0007669"/>
    <property type="project" value="InterPro"/>
</dbReference>
<accession>A0A9X2JJH8</accession>
<dbReference type="RefSeq" id="WP_252853112.1">
    <property type="nucleotide sequence ID" value="NZ_JAMXLR010000051.1"/>
</dbReference>
<evidence type="ECO:0000256" key="1">
    <source>
        <dbReference type="ARBA" id="ARBA00004786"/>
    </source>
</evidence>
<dbReference type="InterPro" id="IPR016163">
    <property type="entry name" value="Ald_DH_C"/>
</dbReference>
<dbReference type="Gene3D" id="3.40.309.10">
    <property type="entry name" value="Aldehyde Dehydrogenase, Chain A, domain 2"/>
    <property type="match status" value="1"/>
</dbReference>
<dbReference type="Gene3D" id="3.20.20.220">
    <property type="match status" value="1"/>
</dbReference>
<feature type="region of interest" description="Disordered" evidence="9">
    <location>
        <begin position="497"/>
        <end position="529"/>
    </location>
</feature>
<evidence type="ECO:0000256" key="8">
    <source>
        <dbReference type="RuleBase" id="RU003345"/>
    </source>
</evidence>
<dbReference type="Gene3D" id="3.40.605.10">
    <property type="entry name" value="Aldehyde Dehydrogenase, Chain A, domain 1"/>
    <property type="match status" value="1"/>
</dbReference>
<feature type="region of interest" description="Disordered" evidence="9">
    <location>
        <begin position="1"/>
        <end position="22"/>
    </location>
</feature>
<evidence type="ECO:0000256" key="6">
    <source>
        <dbReference type="PIRSR" id="PIRSR000197-1"/>
    </source>
</evidence>
<dbReference type="InterPro" id="IPR029510">
    <property type="entry name" value="Ald_DH_CS_GLU"/>
</dbReference>
<dbReference type="PANTHER" id="PTHR42862">
    <property type="entry name" value="DELTA-1-PYRROLINE-5-CARBOXYLATE DEHYDROGENASE 1, ISOFORM A-RELATED"/>
    <property type="match status" value="1"/>
</dbReference>
<dbReference type="EC" id="1.2.1.88" evidence="2"/>
<dbReference type="Proteomes" id="UP001155241">
    <property type="component" value="Unassembled WGS sequence"/>
</dbReference>
<evidence type="ECO:0000256" key="5">
    <source>
        <dbReference type="ARBA" id="ARBA00048142"/>
    </source>
</evidence>
<dbReference type="GO" id="GO:0003700">
    <property type="term" value="F:DNA-binding transcription factor activity"/>
    <property type="evidence" value="ECO:0007669"/>
    <property type="project" value="InterPro"/>
</dbReference>
<dbReference type="InterPro" id="IPR016162">
    <property type="entry name" value="Ald_DH_N"/>
</dbReference>
<evidence type="ECO:0000256" key="3">
    <source>
        <dbReference type="ARBA" id="ARBA00023002"/>
    </source>
</evidence>
<sequence length="1236" mass="136167">MLDTSQSIPTPRPARMTTATSNNPQLESILAEFQHDAAGDANPLVAKAVYLARQLQERAQDLQTPAERRQQAELDRMIQCPHDKATLTQMTDQTFRSREAQRSADQFIHILDVQGVPRFFSPLDRTLLRGFQSFGAYLPGVAMPLVKEKMQHETANVILPAEPELLEKHLAARRREGVRMNVNHLGEALLGERDARRRLEKYLAVLQRPEIEVISVKISTIFSQITPLARKQTVAELCDRIELLFRAAARGTFTRADGTTVPKFVYLDMEEYRDMHLTAAAFMQALDRKGLAGVEAGIALQAYVPDSLLVLQQLLEWARGRVAAGGAPITVRLVKGANMEMERVEASIEGWPQSPYKEKIDTDANYIQMLHETLLPENRDVVRVGVASHNLFTLAYGLVAAHEAGMLDRVQFEMLEGMANHQRRALFELAGNLLLYAPAAHQDDFTSAIGYLVRRLDENTGPDNFLRHAFNVRVGTTEWERLERQFCESFDKLKTLSSQPRRTQDHRKLGHVPQGPTPSPQYPFRNEPNTDWALPQHSEWAESITAQWKSRHSDQAGEVPLVIAGEEITSGRTVTETIDPSRPELVVGRYHAATPEDAERAMTSAAEDVDGWRRRSPSERSEILFRAAAIMAERRGDLLGVMMAEGGKLFTESDPEVSEAIDFCRFYAQTAASFHDLAGLQARGKGVVVVVSPWNFPLAIPCGGVAGALAAGNTVILKPASDTVLIAYKMCQCLWDAGVPRTALQLVGCAHGEGVAQQLVTHQAADVVVLTGGTDTAAHLLRVDPWMNLLAETGGKNATIVTALADRDLAVKNVVTSAFGHSGQKCSATSLLILEDEVYHDRSFRDVLCDAVESLKVDSAWNLASRVGPLIRPPSGVLEKGLKELEPGESWAVMPEIGINDNPHLVSPGVKWDVQPDSLTHCTEFFGPLLGVMCVRTLAEAIDLVNATGFGLTSGLESLDDREQQQWREGIRAGNLYINRSTTGAIVLRQPFGGMGKSNVGPGIKAGGPNYVAQLMDFEGADDTAETHQIASPLLAELVEAFDPSGSLGLAPAVASYDRWASEEFGQTHDHFRLLGEDNERRYLPVDMVRVRVHESDTEFEVLARVAAAQAAGSRVVVSSPHFDEGTPLGDLIAKLDEVTDTWAGAIEFVEESDAELAEIIGQELVGRVRYADPSRVPESIRTAAAEVMTYMADAPVSPHGRVELLWYVREQSVTFRYHRYGNLGFRAEEERDEPA</sequence>
<dbReference type="InterPro" id="IPR016161">
    <property type="entry name" value="Ald_DH/histidinol_DH"/>
</dbReference>
<dbReference type="SUPFAM" id="SSF51730">
    <property type="entry name" value="FAD-linked oxidoreductase"/>
    <property type="match status" value="1"/>
</dbReference>
<dbReference type="InterPro" id="IPR015590">
    <property type="entry name" value="Aldehyde_DH_dom"/>
</dbReference>
<dbReference type="PANTHER" id="PTHR42862:SF1">
    <property type="entry name" value="DELTA-1-PYRROLINE-5-CARBOXYLATE DEHYDROGENASE 2, ISOFORM A-RELATED"/>
    <property type="match status" value="1"/>
</dbReference>
<comment type="similarity">
    <text evidence="8">Belongs to the aldehyde dehydrogenase family.</text>
</comment>
<dbReference type="FunFam" id="3.40.309.10:FF:000005">
    <property type="entry name" value="1-pyrroline-5-carboxylate dehydrogenase 1"/>
    <property type="match status" value="1"/>
</dbReference>
<dbReference type="Pfam" id="PF00171">
    <property type="entry name" value="Aldedh"/>
    <property type="match status" value="1"/>
</dbReference>
<feature type="domain" description="Aldehyde dehydrogenase" evidence="10">
    <location>
        <begin position="572"/>
        <end position="1015"/>
    </location>
</feature>
<dbReference type="GO" id="GO:0009898">
    <property type="term" value="C:cytoplasmic side of plasma membrane"/>
    <property type="evidence" value="ECO:0007669"/>
    <property type="project" value="TreeGrafter"/>
</dbReference>
<feature type="active site" evidence="6 7">
    <location>
        <position position="792"/>
    </location>
</feature>
<evidence type="ECO:0000259" key="10">
    <source>
        <dbReference type="Pfam" id="PF00171"/>
    </source>
</evidence>
<feature type="active site" evidence="6">
    <location>
        <position position="826"/>
    </location>
</feature>
<organism evidence="12 13">
    <name type="scientific">Aeoliella straminimaris</name>
    <dbReference type="NCBI Taxonomy" id="2954799"/>
    <lineage>
        <taxon>Bacteria</taxon>
        <taxon>Pseudomonadati</taxon>
        <taxon>Planctomycetota</taxon>
        <taxon>Planctomycetia</taxon>
        <taxon>Pirellulales</taxon>
        <taxon>Lacipirellulaceae</taxon>
        <taxon>Aeoliella</taxon>
    </lineage>
</organism>
<comment type="catalytic activity">
    <reaction evidence="5">
        <text>L-glutamate 5-semialdehyde + NAD(+) + H2O = L-glutamate + NADH + 2 H(+)</text>
        <dbReference type="Rhea" id="RHEA:30235"/>
        <dbReference type="ChEBI" id="CHEBI:15377"/>
        <dbReference type="ChEBI" id="CHEBI:15378"/>
        <dbReference type="ChEBI" id="CHEBI:29985"/>
        <dbReference type="ChEBI" id="CHEBI:57540"/>
        <dbReference type="ChEBI" id="CHEBI:57945"/>
        <dbReference type="ChEBI" id="CHEBI:58066"/>
        <dbReference type="EC" id="1.2.1.88"/>
    </reaction>
</comment>
<dbReference type="GO" id="GO:0003842">
    <property type="term" value="F:L-glutamate gamma-semialdehyde dehydrogenase activity"/>
    <property type="evidence" value="ECO:0007669"/>
    <property type="project" value="UniProtKB-EC"/>
</dbReference>
<evidence type="ECO:0000313" key="13">
    <source>
        <dbReference type="Proteomes" id="UP001155241"/>
    </source>
</evidence>
<dbReference type="InterPro" id="IPR025703">
    <property type="entry name" value="Bifunct_PutA"/>
</dbReference>
<name>A0A9X2JJH8_9BACT</name>
<dbReference type="PROSITE" id="PS00070">
    <property type="entry name" value="ALDEHYDE_DEHYDR_CYS"/>
    <property type="match status" value="1"/>
</dbReference>